<evidence type="ECO:0000313" key="10">
    <source>
        <dbReference type="Proteomes" id="UP000535511"/>
    </source>
</evidence>
<keyword evidence="3 9" id="KW-0808">Transferase</keyword>
<dbReference type="Pfam" id="PF13727">
    <property type="entry name" value="CoA_binding_3"/>
    <property type="match status" value="1"/>
</dbReference>
<comment type="similarity">
    <text evidence="2">Belongs to the bacterial sugar transferase family.</text>
</comment>
<feature type="transmembrane region" description="Helical" evidence="7">
    <location>
        <begin position="294"/>
        <end position="316"/>
    </location>
</feature>
<organism evidence="9 10">
    <name type="scientific">Nocardioides panaciterrulae</name>
    <dbReference type="NCBI Taxonomy" id="661492"/>
    <lineage>
        <taxon>Bacteria</taxon>
        <taxon>Bacillati</taxon>
        <taxon>Actinomycetota</taxon>
        <taxon>Actinomycetes</taxon>
        <taxon>Propionibacteriales</taxon>
        <taxon>Nocardioidaceae</taxon>
        <taxon>Nocardioides</taxon>
    </lineage>
</organism>
<keyword evidence="10" id="KW-1185">Reference proteome</keyword>
<dbReference type="AlphaFoldDB" id="A0A7Y9J9F1"/>
<dbReference type="InterPro" id="IPR017475">
    <property type="entry name" value="EPS_sugar_tfrase"/>
</dbReference>
<dbReference type="GO" id="GO:0016020">
    <property type="term" value="C:membrane"/>
    <property type="evidence" value="ECO:0007669"/>
    <property type="project" value="UniProtKB-SubCell"/>
</dbReference>
<evidence type="ECO:0000256" key="7">
    <source>
        <dbReference type="SAM" id="Phobius"/>
    </source>
</evidence>
<evidence type="ECO:0000256" key="6">
    <source>
        <dbReference type="ARBA" id="ARBA00023136"/>
    </source>
</evidence>
<dbReference type="InterPro" id="IPR003362">
    <property type="entry name" value="Bact_transf"/>
</dbReference>
<comment type="subcellular location">
    <subcellularLocation>
        <location evidence="1">Membrane</location>
        <topology evidence="1">Multi-pass membrane protein</topology>
    </subcellularLocation>
</comment>
<keyword evidence="6 7" id="KW-0472">Membrane</keyword>
<feature type="domain" description="Bacterial sugar transferase" evidence="8">
    <location>
        <begin position="292"/>
        <end position="479"/>
    </location>
</feature>
<evidence type="ECO:0000256" key="3">
    <source>
        <dbReference type="ARBA" id="ARBA00022679"/>
    </source>
</evidence>
<evidence type="ECO:0000256" key="5">
    <source>
        <dbReference type="ARBA" id="ARBA00022989"/>
    </source>
</evidence>
<dbReference type="EMBL" id="JACCBG010000001">
    <property type="protein sequence ID" value="NYD40510.1"/>
    <property type="molecule type" value="Genomic_DNA"/>
</dbReference>
<feature type="transmembrane region" description="Helical" evidence="7">
    <location>
        <begin position="101"/>
        <end position="118"/>
    </location>
</feature>
<evidence type="ECO:0000259" key="8">
    <source>
        <dbReference type="Pfam" id="PF02397"/>
    </source>
</evidence>
<evidence type="ECO:0000256" key="4">
    <source>
        <dbReference type="ARBA" id="ARBA00022692"/>
    </source>
</evidence>
<feature type="transmembrane region" description="Helical" evidence="7">
    <location>
        <begin position="124"/>
        <end position="143"/>
    </location>
</feature>
<evidence type="ECO:0000256" key="2">
    <source>
        <dbReference type="ARBA" id="ARBA00006464"/>
    </source>
</evidence>
<evidence type="ECO:0000313" key="9">
    <source>
        <dbReference type="EMBL" id="NYD40510.1"/>
    </source>
</evidence>
<dbReference type="Proteomes" id="UP000535511">
    <property type="component" value="Unassembled WGS sequence"/>
</dbReference>
<keyword evidence="5 7" id="KW-1133">Transmembrane helix</keyword>
<dbReference type="NCBIfam" id="TIGR03025">
    <property type="entry name" value="EPS_sugtrans"/>
    <property type="match status" value="1"/>
</dbReference>
<sequence length="485" mass="53220">MTLISDRRERLATAAPTRHLRMLPATALTLDLVVIAGIGGLAALGREQLDIFARSANVVGTLGMAGPAILFCWLLAIVVAGGYRRNVFGAGTEEFKRVSNATLATAGVIGIACYLTKFDLARGFFVPTFALGLPSLILGRYFLRKAIHGLRRRGALQQRVLIAGSEPHIDEIASVLRREPWLGYQVAGALTPEHDLREETASGIPVYGNIDEAASIAALTDVDVIFFAGGSMGSSNQMRKMIWQLEHEDVQVVVAPSVTDISSDRIKVRPVGGLPLMHIDPPTATDASRWGKRLFDIVGSAALLSLFAPLLLAISLRIRTHDGGPVTFKQTRVGLDGRKFECLKFRTMVVDAEQLLAKLHEEQGYESGLFKMKDDPRVTTPGRLLRRFSLDELPQLINVLRGDMSLVGPRPPLPHEVATYDRDAQRRLRVRPGMTGLWQVSGRSDLSWPEAIRLDLYYVDNWSMMQDLSILAKTFSAVVGSRGAY</sequence>
<keyword evidence="4 7" id="KW-0812">Transmembrane</keyword>
<dbReference type="Gene3D" id="3.40.50.720">
    <property type="entry name" value="NAD(P)-binding Rossmann-like Domain"/>
    <property type="match status" value="1"/>
</dbReference>
<dbReference type="PANTHER" id="PTHR30576:SF10">
    <property type="entry name" value="SLL5057 PROTEIN"/>
    <property type="match status" value="1"/>
</dbReference>
<protein>
    <submittedName>
        <fullName evidence="9">Exopolysaccharide biosynthesis polyprenyl glycosylphosphotransferase</fullName>
    </submittedName>
</protein>
<feature type="transmembrane region" description="Helical" evidence="7">
    <location>
        <begin position="56"/>
        <end position="80"/>
    </location>
</feature>
<feature type="transmembrane region" description="Helical" evidence="7">
    <location>
        <begin position="20"/>
        <end position="44"/>
    </location>
</feature>
<accession>A0A7Y9J9F1</accession>
<comment type="caution">
    <text evidence="9">The sequence shown here is derived from an EMBL/GenBank/DDBJ whole genome shotgun (WGS) entry which is preliminary data.</text>
</comment>
<dbReference type="GO" id="GO:0016780">
    <property type="term" value="F:phosphotransferase activity, for other substituted phosphate groups"/>
    <property type="evidence" value="ECO:0007669"/>
    <property type="project" value="TreeGrafter"/>
</dbReference>
<proteinExistence type="inferred from homology"/>
<name>A0A7Y9J9F1_9ACTN</name>
<reference evidence="9 10" key="1">
    <citation type="submission" date="2020-07" db="EMBL/GenBank/DDBJ databases">
        <title>Sequencing the genomes of 1000 actinobacteria strains.</title>
        <authorList>
            <person name="Klenk H.-P."/>
        </authorList>
    </citation>
    <scope>NUCLEOTIDE SEQUENCE [LARGE SCALE GENOMIC DNA]</scope>
    <source>
        <strain evidence="9 10">DSM 21350</strain>
    </source>
</reference>
<gene>
    <name evidence="9" type="ORF">BJZ21_000593</name>
</gene>
<dbReference type="PANTHER" id="PTHR30576">
    <property type="entry name" value="COLANIC BIOSYNTHESIS UDP-GLUCOSE LIPID CARRIER TRANSFERASE"/>
    <property type="match status" value="1"/>
</dbReference>
<dbReference type="Pfam" id="PF02397">
    <property type="entry name" value="Bac_transf"/>
    <property type="match status" value="1"/>
</dbReference>
<evidence type="ECO:0000256" key="1">
    <source>
        <dbReference type="ARBA" id="ARBA00004141"/>
    </source>
</evidence>
<dbReference type="RefSeq" id="WP_179662391.1">
    <property type="nucleotide sequence ID" value="NZ_JACCBG010000001.1"/>
</dbReference>